<feature type="region of interest" description="Disordered" evidence="5">
    <location>
        <begin position="144"/>
        <end position="187"/>
    </location>
</feature>
<proteinExistence type="inferred from homology"/>
<dbReference type="PANTHER" id="PTHR30332:SF24">
    <property type="entry name" value="SECRETIN GSPD-RELATED"/>
    <property type="match status" value="1"/>
</dbReference>
<evidence type="ECO:0000256" key="4">
    <source>
        <dbReference type="RuleBase" id="RU004003"/>
    </source>
</evidence>
<evidence type="ECO:0000256" key="1">
    <source>
        <dbReference type="ARBA" id="ARBA00004370"/>
    </source>
</evidence>
<evidence type="ECO:0000256" key="3">
    <source>
        <dbReference type="ARBA" id="ARBA00023136"/>
    </source>
</evidence>
<dbReference type="InterPro" id="IPR050810">
    <property type="entry name" value="Bact_Secretion_Sys_Channel"/>
</dbReference>
<protein>
    <recommendedName>
        <fullName evidence="7">Type II/III secretion system secretin-like domain-containing protein</fullName>
    </recommendedName>
</protein>
<dbReference type="GO" id="GO:0009306">
    <property type="term" value="P:protein secretion"/>
    <property type="evidence" value="ECO:0007669"/>
    <property type="project" value="InterPro"/>
</dbReference>
<reference evidence="8 9" key="1">
    <citation type="journal article" date="2019" name="ISME J.">
        <title>Insights into ecological role of a new deltaproteobacterial order Candidatus Acidulodesulfobacterales by metagenomics and metatranscriptomics.</title>
        <authorList>
            <person name="Tan S."/>
            <person name="Liu J."/>
            <person name="Fang Y."/>
            <person name="Hedlund B.P."/>
            <person name="Lian Z.H."/>
            <person name="Huang L.Y."/>
            <person name="Li J.T."/>
            <person name="Huang L.N."/>
            <person name="Li W.J."/>
            <person name="Jiang H.C."/>
            <person name="Dong H.L."/>
            <person name="Shu W.S."/>
        </authorList>
    </citation>
    <scope>NUCLEOTIDE SEQUENCE [LARGE SCALE GENOMIC DNA]</scope>
    <source>
        <strain evidence="8">AP2</strain>
    </source>
</reference>
<evidence type="ECO:0000256" key="5">
    <source>
        <dbReference type="SAM" id="MobiDB-lite"/>
    </source>
</evidence>
<feature type="signal peptide" evidence="6">
    <location>
        <begin position="1"/>
        <end position="20"/>
    </location>
</feature>
<name>A0A519BH82_ACIG2</name>
<organism evidence="8 9">
    <name type="scientific">Acididesulfobacter guangdongensis</name>
    <dbReference type="NCBI Taxonomy" id="2597225"/>
    <lineage>
        <taxon>Bacteria</taxon>
        <taxon>Deltaproteobacteria</taxon>
        <taxon>Candidatus Acidulodesulfobacterales</taxon>
        <taxon>Candidatus Acididesulfobacter</taxon>
    </lineage>
</organism>
<keyword evidence="2 6" id="KW-0732">Signal</keyword>
<comment type="caution">
    <text evidence="8">The sequence shown here is derived from an EMBL/GenBank/DDBJ whole genome shotgun (WGS) entry which is preliminary data.</text>
</comment>
<dbReference type="EMBL" id="SGBC01000002">
    <property type="protein sequence ID" value="RZD16628.1"/>
    <property type="molecule type" value="Genomic_DNA"/>
</dbReference>
<dbReference type="GO" id="GO:0015627">
    <property type="term" value="C:type II protein secretion system complex"/>
    <property type="evidence" value="ECO:0007669"/>
    <property type="project" value="TreeGrafter"/>
</dbReference>
<feature type="compositionally biased region" description="Polar residues" evidence="5">
    <location>
        <begin position="175"/>
        <end position="187"/>
    </location>
</feature>
<dbReference type="AlphaFoldDB" id="A0A519BH82"/>
<dbReference type="Pfam" id="PF00263">
    <property type="entry name" value="Secretin"/>
    <property type="match status" value="1"/>
</dbReference>
<accession>A0A519BH82</accession>
<evidence type="ECO:0000256" key="6">
    <source>
        <dbReference type="SAM" id="SignalP"/>
    </source>
</evidence>
<dbReference type="InterPro" id="IPR004846">
    <property type="entry name" value="T2SS/T3SS_dom"/>
</dbReference>
<dbReference type="PANTHER" id="PTHR30332">
    <property type="entry name" value="PROBABLE GENERAL SECRETION PATHWAY PROTEIN D"/>
    <property type="match status" value="1"/>
</dbReference>
<evidence type="ECO:0000256" key="2">
    <source>
        <dbReference type="ARBA" id="ARBA00022729"/>
    </source>
</evidence>
<keyword evidence="3" id="KW-0472">Membrane</keyword>
<evidence type="ECO:0000313" key="8">
    <source>
        <dbReference type="EMBL" id="RZD16628.1"/>
    </source>
</evidence>
<feature type="chain" id="PRO_5022032160" description="Type II/III secretion system secretin-like domain-containing protein" evidence="6">
    <location>
        <begin position="21"/>
        <end position="498"/>
    </location>
</feature>
<feature type="compositionally biased region" description="Low complexity" evidence="5">
    <location>
        <begin position="144"/>
        <end position="174"/>
    </location>
</feature>
<gene>
    <name evidence="8" type="ORF">EVJ46_06365</name>
</gene>
<comment type="subcellular location">
    <subcellularLocation>
        <location evidence="1">Membrane</location>
    </subcellularLocation>
</comment>
<feature type="domain" description="Type II/III secretion system secretin-like" evidence="7">
    <location>
        <begin position="324"/>
        <end position="497"/>
    </location>
</feature>
<sequence>MKKILITLLLILFSVSPAFAGTVTIINPVLHIIKKPVPEALRQKTSLEGNLTINEALSLLTRATGIPIIIIHSSFINNNKNSYYYIHKPLYMILNAVIKDNGYVYKYKNGQIKVYGEIAETFNLPVFNIDNAFQATTGVSNNNNLTNGQNGVNGTANTATTQAASASPVSSQQTLQTGTANNPGGQITSSMSLTKTAVHYITQMLKPLVSKKGVFGVNAMQGIVYVKDKPSNVFAVAKWVKKIRKNLAEAVWLKVQILDVTLNNSTQVGINWNAVFSNAFKSNPAGLSAVTIGANLASGAGIASGAPSIEFANSAGTNSAILEALKTQGTVDILSEPTLIVPNGETGVINSSSISNYIQTVENISTGLTSSQTYPVIAQVSAGLSTAFTPHINKKKGMITVVINFLDNNITGYNDFTVSGTNFDEPIIQSKTLSDIIRVRNNHTVIMGGIITTNKNKQNYGVPLLSDIPVLGLLFDGVNNTYEKDDLIMMITPKIIKY</sequence>
<dbReference type="Proteomes" id="UP000316562">
    <property type="component" value="Unassembled WGS sequence"/>
</dbReference>
<comment type="similarity">
    <text evidence="4">Belongs to the bacterial secretin family.</text>
</comment>
<evidence type="ECO:0000313" key="9">
    <source>
        <dbReference type="Proteomes" id="UP000316562"/>
    </source>
</evidence>
<evidence type="ECO:0000259" key="7">
    <source>
        <dbReference type="Pfam" id="PF00263"/>
    </source>
</evidence>
<dbReference type="GO" id="GO:0016020">
    <property type="term" value="C:membrane"/>
    <property type="evidence" value="ECO:0007669"/>
    <property type="project" value="UniProtKB-SubCell"/>
</dbReference>